<evidence type="ECO:0000313" key="1">
    <source>
        <dbReference type="EMBL" id="KAJ4447722.1"/>
    </source>
</evidence>
<proteinExistence type="predicted"/>
<dbReference type="EMBL" id="JAJSOF020000005">
    <property type="protein sequence ID" value="KAJ4447722.1"/>
    <property type="molecule type" value="Genomic_DNA"/>
</dbReference>
<sequence length="184" mass="20968">MRSNCCAIAVIRPLARIKEIIYKKSITDQVTSKFAFEFNLISTVPDASRVDVNRRICIINAQAHYKVDPYQPGMHLPFLFWIIANAECGSGLVSSHRIPMWTRVYQYFCQLCCAAALVTANIRYSASSYDDSPGLMKIRLSITLYIEKAYDSVKREVLYDILIEFGIPKKLVRLIKICLSETNS</sequence>
<dbReference type="Proteomes" id="UP001148838">
    <property type="component" value="Unassembled WGS sequence"/>
</dbReference>
<reference evidence="1 2" key="1">
    <citation type="journal article" date="2022" name="Allergy">
        <title>Genome assembly and annotation of Periplaneta americana reveal a comprehensive cockroach allergen profile.</title>
        <authorList>
            <person name="Wang L."/>
            <person name="Xiong Q."/>
            <person name="Saelim N."/>
            <person name="Wang L."/>
            <person name="Nong W."/>
            <person name="Wan A.T."/>
            <person name="Shi M."/>
            <person name="Liu X."/>
            <person name="Cao Q."/>
            <person name="Hui J.H.L."/>
            <person name="Sookrung N."/>
            <person name="Leung T.F."/>
            <person name="Tungtrongchitr A."/>
            <person name="Tsui S.K.W."/>
        </authorList>
    </citation>
    <scope>NUCLEOTIDE SEQUENCE [LARGE SCALE GENOMIC DNA]</scope>
    <source>
        <strain evidence="1">PWHHKU_190912</strain>
    </source>
</reference>
<protein>
    <submittedName>
        <fullName evidence="1">Uncharacterized protein</fullName>
    </submittedName>
</protein>
<gene>
    <name evidence="1" type="ORF">ANN_09730</name>
</gene>
<comment type="caution">
    <text evidence="1">The sequence shown here is derived from an EMBL/GenBank/DDBJ whole genome shotgun (WGS) entry which is preliminary data.</text>
</comment>
<accession>A0ABQ8TPR6</accession>
<name>A0ABQ8TPR6_PERAM</name>
<evidence type="ECO:0000313" key="2">
    <source>
        <dbReference type="Proteomes" id="UP001148838"/>
    </source>
</evidence>
<organism evidence="1 2">
    <name type="scientific">Periplaneta americana</name>
    <name type="common">American cockroach</name>
    <name type="synonym">Blatta americana</name>
    <dbReference type="NCBI Taxonomy" id="6978"/>
    <lineage>
        <taxon>Eukaryota</taxon>
        <taxon>Metazoa</taxon>
        <taxon>Ecdysozoa</taxon>
        <taxon>Arthropoda</taxon>
        <taxon>Hexapoda</taxon>
        <taxon>Insecta</taxon>
        <taxon>Pterygota</taxon>
        <taxon>Neoptera</taxon>
        <taxon>Polyneoptera</taxon>
        <taxon>Dictyoptera</taxon>
        <taxon>Blattodea</taxon>
        <taxon>Blattoidea</taxon>
        <taxon>Blattidae</taxon>
        <taxon>Blattinae</taxon>
        <taxon>Periplaneta</taxon>
    </lineage>
</organism>
<keyword evidence="2" id="KW-1185">Reference proteome</keyword>